<dbReference type="PANTHER" id="PTHR31003:SF28">
    <property type="entry name" value="HTH MYB-TYPE DOMAIN-CONTAINING PROTEIN"/>
    <property type="match status" value="1"/>
</dbReference>
<evidence type="ECO:0000256" key="7">
    <source>
        <dbReference type="SAM" id="MobiDB-lite"/>
    </source>
</evidence>
<evidence type="ECO:0000256" key="3">
    <source>
        <dbReference type="ARBA" id="ARBA00023125"/>
    </source>
</evidence>
<dbReference type="GeneID" id="108988064"/>
<protein>
    <submittedName>
        <fullName evidence="9">Transcription factor HHO5-like isoform X1</fullName>
    </submittedName>
</protein>
<evidence type="ECO:0000256" key="2">
    <source>
        <dbReference type="ARBA" id="ARBA00023015"/>
    </source>
</evidence>
<dbReference type="OrthoDB" id="60033at2759"/>
<dbReference type="Gene3D" id="1.10.10.60">
    <property type="entry name" value="Homeodomain-like"/>
    <property type="match status" value="1"/>
</dbReference>
<dbReference type="KEGG" id="jre:108988064"/>
<evidence type="ECO:0000256" key="1">
    <source>
        <dbReference type="ARBA" id="ARBA00004123"/>
    </source>
</evidence>
<sequence length="266" mass="30112">MESVGVNPLELSLSLKPSYFPKTITNLLKDLRNMNNVWEKLSVLAESLQMHKEELARLEVFKRELPQSALLLMESIDILEEEIEKVKNKESEAERPLMEFLTLKNRRINFDDQKEHERQILGSNGVGKAQASSPAFLSNRDHCHLDTSTRPCKFNSGKARGKEVMNGSGMSSVHPKARVPKPFKPKPIRKTNRRTWTVELHAKFVEAVNFLGGPEVATPKQIREVMQVEGLTNDHVKSHLQTAQQDISIAGLFINKLVVLMVVQNA</sequence>
<dbReference type="Proteomes" id="UP000235220">
    <property type="component" value="Chromosome 1"/>
</dbReference>
<dbReference type="InterPro" id="IPR009057">
    <property type="entry name" value="Homeodomain-like_sf"/>
</dbReference>
<proteinExistence type="predicted"/>
<organism evidence="8 9">
    <name type="scientific">Juglans regia</name>
    <name type="common">English walnut</name>
    <dbReference type="NCBI Taxonomy" id="51240"/>
    <lineage>
        <taxon>Eukaryota</taxon>
        <taxon>Viridiplantae</taxon>
        <taxon>Streptophyta</taxon>
        <taxon>Embryophyta</taxon>
        <taxon>Tracheophyta</taxon>
        <taxon>Spermatophyta</taxon>
        <taxon>Magnoliopsida</taxon>
        <taxon>eudicotyledons</taxon>
        <taxon>Gunneridae</taxon>
        <taxon>Pentapetalae</taxon>
        <taxon>rosids</taxon>
        <taxon>fabids</taxon>
        <taxon>Fagales</taxon>
        <taxon>Juglandaceae</taxon>
        <taxon>Juglans</taxon>
    </lineage>
</organism>
<evidence type="ECO:0000256" key="4">
    <source>
        <dbReference type="ARBA" id="ARBA00023163"/>
    </source>
</evidence>
<evidence type="ECO:0000313" key="9">
    <source>
        <dbReference type="RefSeq" id="XP_018816709.1"/>
    </source>
</evidence>
<accession>A0A2I4EBD4</accession>
<dbReference type="Pfam" id="PF26575">
    <property type="entry name" value="HHO5_N"/>
    <property type="match status" value="1"/>
</dbReference>
<feature type="coiled-coil region" evidence="6">
    <location>
        <begin position="69"/>
        <end position="96"/>
    </location>
</feature>
<dbReference type="GO" id="GO:0003677">
    <property type="term" value="F:DNA binding"/>
    <property type="evidence" value="ECO:0007669"/>
    <property type="project" value="UniProtKB-KW"/>
</dbReference>
<dbReference type="Gramene" id="Jr01_09620_p1">
    <property type="protein sequence ID" value="cds.Jr01_09620_p1"/>
    <property type="gene ID" value="Jr01_09620"/>
</dbReference>
<dbReference type="Pfam" id="PF00249">
    <property type="entry name" value="Myb_DNA-binding"/>
    <property type="match status" value="1"/>
</dbReference>
<dbReference type="GO" id="GO:0003700">
    <property type="term" value="F:DNA-binding transcription factor activity"/>
    <property type="evidence" value="ECO:0007669"/>
    <property type="project" value="InterPro"/>
</dbReference>
<gene>
    <name evidence="9" type="primary">LOC108988064</name>
</gene>
<dbReference type="InterPro" id="IPR058673">
    <property type="entry name" value="HHO5-like_N"/>
</dbReference>
<comment type="subcellular location">
    <subcellularLocation>
        <location evidence="1">Nucleus</location>
    </subcellularLocation>
</comment>
<dbReference type="InterPro" id="IPR044787">
    <property type="entry name" value="HHO5-like"/>
</dbReference>
<feature type="compositionally biased region" description="Basic residues" evidence="7">
    <location>
        <begin position="175"/>
        <end position="188"/>
    </location>
</feature>
<dbReference type="InterPro" id="IPR017930">
    <property type="entry name" value="Myb_dom"/>
</dbReference>
<feature type="region of interest" description="Disordered" evidence="7">
    <location>
        <begin position="154"/>
        <end position="188"/>
    </location>
</feature>
<keyword evidence="4" id="KW-0804">Transcription</keyword>
<dbReference type="RefSeq" id="XP_018816709.1">
    <property type="nucleotide sequence ID" value="XM_018961164.2"/>
</dbReference>
<keyword evidence="3" id="KW-0238">DNA-binding</keyword>
<dbReference type="SUPFAM" id="SSF46689">
    <property type="entry name" value="Homeodomain-like"/>
    <property type="match status" value="1"/>
</dbReference>
<keyword evidence="8" id="KW-1185">Reference proteome</keyword>
<dbReference type="NCBIfam" id="TIGR01557">
    <property type="entry name" value="myb_SHAQKYF"/>
    <property type="match status" value="1"/>
</dbReference>
<dbReference type="PROSITE" id="PS51294">
    <property type="entry name" value="HTH_MYB"/>
    <property type="match status" value="1"/>
</dbReference>
<evidence type="ECO:0000313" key="8">
    <source>
        <dbReference type="Proteomes" id="UP000235220"/>
    </source>
</evidence>
<evidence type="ECO:0000256" key="6">
    <source>
        <dbReference type="SAM" id="Coils"/>
    </source>
</evidence>
<dbReference type="InterPro" id="IPR006447">
    <property type="entry name" value="Myb_dom_plants"/>
</dbReference>
<dbReference type="PANTHER" id="PTHR31003">
    <property type="entry name" value="MYB FAMILY TRANSCRIPTION FACTOR"/>
    <property type="match status" value="1"/>
</dbReference>
<reference evidence="9" key="1">
    <citation type="submission" date="2025-08" db="UniProtKB">
        <authorList>
            <consortium name="RefSeq"/>
        </authorList>
    </citation>
    <scope>IDENTIFICATION</scope>
    <source>
        <tissue evidence="9">Leaves</tissue>
    </source>
</reference>
<evidence type="ECO:0000256" key="5">
    <source>
        <dbReference type="ARBA" id="ARBA00023242"/>
    </source>
</evidence>
<dbReference type="GO" id="GO:0005634">
    <property type="term" value="C:nucleus"/>
    <property type="evidence" value="ECO:0007669"/>
    <property type="project" value="UniProtKB-SubCell"/>
</dbReference>
<keyword evidence="2" id="KW-0805">Transcription regulation</keyword>
<dbReference type="STRING" id="51240.A0A2I4EBD4"/>
<dbReference type="InterPro" id="IPR001005">
    <property type="entry name" value="SANT/Myb"/>
</dbReference>
<keyword evidence="6" id="KW-0175">Coiled coil</keyword>
<keyword evidence="5" id="KW-0539">Nucleus</keyword>
<name>A0A2I4EBD4_JUGRE</name>
<dbReference type="AlphaFoldDB" id="A0A2I4EBD4"/>